<dbReference type="EMBL" id="CABIJS010000313">
    <property type="protein sequence ID" value="VUZ48826.1"/>
    <property type="molecule type" value="Genomic_DNA"/>
</dbReference>
<dbReference type="AlphaFoldDB" id="A0A564YNP1"/>
<accession>A0A564YNP1</accession>
<evidence type="ECO:0000313" key="2">
    <source>
        <dbReference type="Proteomes" id="UP000321570"/>
    </source>
</evidence>
<dbReference type="InterPro" id="IPR043128">
    <property type="entry name" value="Rev_trsase/Diguanyl_cyclase"/>
</dbReference>
<reference evidence="1 2" key="1">
    <citation type="submission" date="2019-07" db="EMBL/GenBank/DDBJ databases">
        <authorList>
            <person name="Jastrzebski P J."/>
            <person name="Paukszto L."/>
            <person name="Jastrzebski P J."/>
        </authorList>
    </citation>
    <scope>NUCLEOTIDE SEQUENCE [LARGE SCALE GENOMIC DNA]</scope>
    <source>
        <strain evidence="1 2">WMS-il1</strain>
    </source>
</reference>
<name>A0A564YNP1_HYMDI</name>
<sequence>MLMVQMPHRWTIFATANPADIFSMLSGGECFAKFDFAEAYMQIKFVLLTSKTHRGHSQLEFQESIIVLLCRIQKYGFRLRTEKFVFLVLPIKCLVCVFNENDSRPDPGKPQTITEMPRSRSFMNLINSWSILQPPLHNIRPPLNKLVRYDTKWNLTPTCEKAFTRLKDTLHSDMLLSQYSPILRIVVASYALNYGADAIISHVFLDSSE</sequence>
<evidence type="ECO:0008006" key="3">
    <source>
        <dbReference type="Google" id="ProtNLM"/>
    </source>
</evidence>
<dbReference type="InterPro" id="IPR050951">
    <property type="entry name" value="Retrovirus_Pol_polyprotein"/>
</dbReference>
<protein>
    <recommendedName>
        <fullName evidence="3">Reverse transcriptase domain-containing protein</fullName>
    </recommendedName>
</protein>
<dbReference type="PANTHER" id="PTHR37984">
    <property type="entry name" value="PROTEIN CBG26694"/>
    <property type="match status" value="1"/>
</dbReference>
<dbReference type="InterPro" id="IPR043502">
    <property type="entry name" value="DNA/RNA_pol_sf"/>
</dbReference>
<proteinExistence type="predicted"/>
<dbReference type="PANTHER" id="PTHR37984:SF5">
    <property type="entry name" value="PROTEIN NYNRIN-LIKE"/>
    <property type="match status" value="1"/>
</dbReference>
<dbReference type="Proteomes" id="UP000321570">
    <property type="component" value="Unassembled WGS sequence"/>
</dbReference>
<keyword evidence="2" id="KW-1185">Reference proteome</keyword>
<organism evidence="1 2">
    <name type="scientific">Hymenolepis diminuta</name>
    <name type="common">Rat tapeworm</name>
    <dbReference type="NCBI Taxonomy" id="6216"/>
    <lineage>
        <taxon>Eukaryota</taxon>
        <taxon>Metazoa</taxon>
        <taxon>Spiralia</taxon>
        <taxon>Lophotrochozoa</taxon>
        <taxon>Platyhelminthes</taxon>
        <taxon>Cestoda</taxon>
        <taxon>Eucestoda</taxon>
        <taxon>Cyclophyllidea</taxon>
        <taxon>Hymenolepididae</taxon>
        <taxon>Hymenolepis</taxon>
    </lineage>
</organism>
<gene>
    <name evidence="1" type="ORF">WMSIL1_LOCUS8068</name>
</gene>
<dbReference type="SUPFAM" id="SSF56672">
    <property type="entry name" value="DNA/RNA polymerases"/>
    <property type="match status" value="1"/>
</dbReference>
<evidence type="ECO:0000313" key="1">
    <source>
        <dbReference type="EMBL" id="VUZ48826.1"/>
    </source>
</evidence>
<dbReference type="Gene3D" id="3.30.70.270">
    <property type="match status" value="1"/>
</dbReference>